<keyword evidence="2" id="KW-1185">Reference proteome</keyword>
<reference evidence="2" key="1">
    <citation type="journal article" date="2019" name="Int. J. Syst. Evol. Microbiol.">
        <title>The Global Catalogue of Microorganisms (GCM) 10K type strain sequencing project: providing services to taxonomists for standard genome sequencing and annotation.</title>
        <authorList>
            <consortium name="The Broad Institute Genomics Platform"/>
            <consortium name="The Broad Institute Genome Sequencing Center for Infectious Disease"/>
            <person name="Wu L."/>
            <person name="Ma J."/>
        </authorList>
    </citation>
    <scope>NUCLEOTIDE SEQUENCE [LARGE SCALE GENOMIC DNA]</scope>
    <source>
        <strain evidence="2">JCM 18472</strain>
    </source>
</reference>
<proteinExistence type="predicted"/>
<dbReference type="Proteomes" id="UP001500074">
    <property type="component" value="Unassembled WGS sequence"/>
</dbReference>
<sequence length="72" mass="8101">MTPLDCVNGLASRLAGQPSDYDRLMEQVGERPFVLLGEASHGTDEFYRMRAERRTGRAALGVLPRWAAQRRP</sequence>
<dbReference type="SUPFAM" id="SSF159501">
    <property type="entry name" value="EreA/ChaN-like"/>
    <property type="match status" value="1"/>
</dbReference>
<dbReference type="Gene3D" id="3.40.1660.10">
    <property type="entry name" value="EreA-like (biosynthetic domain)"/>
    <property type="match status" value="1"/>
</dbReference>
<name>A0ABP9QZ14_9GAMM</name>
<evidence type="ECO:0000313" key="1">
    <source>
        <dbReference type="EMBL" id="GAA5169323.1"/>
    </source>
</evidence>
<dbReference type="EMBL" id="BAABKI010000002">
    <property type="protein sequence ID" value="GAA5169323.1"/>
    <property type="molecule type" value="Genomic_DNA"/>
</dbReference>
<organism evidence="1 2">
    <name type="scientific">Modicisalibacter zincidurans</name>
    <dbReference type="NCBI Taxonomy" id="1178777"/>
    <lineage>
        <taxon>Bacteria</taxon>
        <taxon>Pseudomonadati</taxon>
        <taxon>Pseudomonadota</taxon>
        <taxon>Gammaproteobacteria</taxon>
        <taxon>Oceanospirillales</taxon>
        <taxon>Halomonadaceae</taxon>
        <taxon>Modicisalibacter</taxon>
    </lineage>
</organism>
<gene>
    <name evidence="1" type="ORF">GCM10023342_01070</name>
</gene>
<protein>
    <recommendedName>
        <fullName evidence="3">Erythromycin esterase family protein</fullName>
    </recommendedName>
</protein>
<accession>A0ABP9QZ14</accession>
<comment type="caution">
    <text evidence="1">The sequence shown here is derived from an EMBL/GenBank/DDBJ whole genome shotgun (WGS) entry which is preliminary data.</text>
</comment>
<evidence type="ECO:0000313" key="2">
    <source>
        <dbReference type="Proteomes" id="UP001500074"/>
    </source>
</evidence>
<dbReference type="RefSeq" id="WP_031383832.1">
    <property type="nucleotide sequence ID" value="NZ_BAABKI010000002.1"/>
</dbReference>
<evidence type="ECO:0008006" key="3">
    <source>
        <dbReference type="Google" id="ProtNLM"/>
    </source>
</evidence>